<feature type="coiled-coil region" evidence="1">
    <location>
        <begin position="27"/>
        <end position="68"/>
    </location>
</feature>
<organism evidence="3 4">
    <name type="scientific">Candidatus Pullichristensenella stercorigallinarum</name>
    <dbReference type="NCBI Taxonomy" id="2840909"/>
    <lineage>
        <taxon>Bacteria</taxon>
        <taxon>Bacillati</taxon>
        <taxon>Bacillota</taxon>
        <taxon>Clostridia</taxon>
        <taxon>Candidatus Pullichristensenella</taxon>
    </lineage>
</organism>
<evidence type="ECO:0000313" key="3">
    <source>
        <dbReference type="EMBL" id="HIQ83716.1"/>
    </source>
</evidence>
<evidence type="ECO:0000313" key="4">
    <source>
        <dbReference type="Proteomes" id="UP000824260"/>
    </source>
</evidence>
<proteinExistence type="predicted"/>
<reference evidence="3" key="2">
    <citation type="journal article" date="2021" name="PeerJ">
        <title>Extensive microbial diversity within the chicken gut microbiome revealed by metagenomics and culture.</title>
        <authorList>
            <person name="Gilroy R."/>
            <person name="Ravi A."/>
            <person name="Getino M."/>
            <person name="Pursley I."/>
            <person name="Horton D.L."/>
            <person name="Alikhan N.F."/>
            <person name="Baker D."/>
            <person name="Gharbi K."/>
            <person name="Hall N."/>
            <person name="Watson M."/>
            <person name="Adriaenssens E.M."/>
            <person name="Foster-Nyarko E."/>
            <person name="Jarju S."/>
            <person name="Secka A."/>
            <person name="Antonio M."/>
            <person name="Oren A."/>
            <person name="Chaudhuri R.R."/>
            <person name="La Ragione R."/>
            <person name="Hildebrand F."/>
            <person name="Pallen M.J."/>
        </authorList>
    </citation>
    <scope>NUCLEOTIDE SEQUENCE</scope>
    <source>
        <strain evidence="3">ChiSjej6B24-2974</strain>
    </source>
</reference>
<dbReference type="Pfam" id="PF04977">
    <property type="entry name" value="DivIC"/>
    <property type="match status" value="1"/>
</dbReference>
<dbReference type="EMBL" id="DVFZ01000106">
    <property type="protein sequence ID" value="HIQ83716.1"/>
    <property type="molecule type" value="Genomic_DNA"/>
</dbReference>
<keyword evidence="2" id="KW-0812">Transmembrane</keyword>
<dbReference type="Proteomes" id="UP000824260">
    <property type="component" value="Unassembled WGS sequence"/>
</dbReference>
<accession>A0A9D0ZQF2</accession>
<reference evidence="3" key="1">
    <citation type="submission" date="2020-10" db="EMBL/GenBank/DDBJ databases">
        <authorList>
            <person name="Gilroy R."/>
        </authorList>
    </citation>
    <scope>NUCLEOTIDE SEQUENCE</scope>
    <source>
        <strain evidence="3">ChiSjej6B24-2974</strain>
    </source>
</reference>
<evidence type="ECO:0000256" key="2">
    <source>
        <dbReference type="SAM" id="Phobius"/>
    </source>
</evidence>
<protein>
    <submittedName>
        <fullName evidence="3">Septum formation initiator family protein</fullName>
    </submittedName>
</protein>
<sequence>MVGKYHIKPRFWLMLSLTAALVFSVSFLVARNRLDAAAAEVAALEAQRDQLVREIGTLQDEINFAQTDEYIERAARDELGLIMPGEVRYVNAN</sequence>
<comment type="caution">
    <text evidence="3">The sequence shown here is derived from an EMBL/GenBank/DDBJ whole genome shotgun (WGS) entry which is preliminary data.</text>
</comment>
<dbReference type="AlphaFoldDB" id="A0A9D0ZQF2"/>
<evidence type="ECO:0000256" key="1">
    <source>
        <dbReference type="SAM" id="Coils"/>
    </source>
</evidence>
<gene>
    <name evidence="3" type="ORF">IAA52_11510</name>
</gene>
<dbReference type="InterPro" id="IPR007060">
    <property type="entry name" value="FtsL/DivIC"/>
</dbReference>
<keyword evidence="1" id="KW-0175">Coiled coil</keyword>
<keyword evidence="2" id="KW-1133">Transmembrane helix</keyword>
<feature type="transmembrane region" description="Helical" evidence="2">
    <location>
        <begin position="12"/>
        <end position="30"/>
    </location>
</feature>
<keyword evidence="2" id="KW-0472">Membrane</keyword>
<name>A0A9D0ZQF2_9FIRM</name>